<comment type="similarity">
    <text evidence="7">Belongs to the FtsL family.</text>
</comment>
<evidence type="ECO:0000256" key="3">
    <source>
        <dbReference type="ARBA" id="ARBA00022692"/>
    </source>
</evidence>
<dbReference type="Pfam" id="PF04977">
    <property type="entry name" value="DivIC"/>
    <property type="match status" value="1"/>
</dbReference>
<dbReference type="NCBIfam" id="TIGR02209">
    <property type="entry name" value="ftsL_broad"/>
    <property type="match status" value="1"/>
</dbReference>
<dbReference type="GO" id="GO:0032153">
    <property type="term" value="C:cell division site"/>
    <property type="evidence" value="ECO:0007669"/>
    <property type="project" value="UniProtKB-UniRule"/>
</dbReference>
<dbReference type="RefSeq" id="WP_122897208.1">
    <property type="nucleotide sequence ID" value="NZ_RHIB01000001.1"/>
</dbReference>
<sequence>MSLAKQQIQQPLHQPERQLKQKKQRVFKGGITRGEKIIYPLTFLAVVFAAYVMLSNYATIYIANHEIQKTERSITEQSSVNEGLSLQVKDLSEPDRILHIAQAELGMELNDQNVRVIQNQD</sequence>
<proteinExistence type="inferred from homology"/>
<keyword evidence="2 7" id="KW-0132">Cell division</keyword>
<evidence type="ECO:0000313" key="10">
    <source>
        <dbReference type="EMBL" id="RNA69693.1"/>
    </source>
</evidence>
<comment type="caution">
    <text evidence="10">The sequence shown here is derived from an EMBL/GenBank/DDBJ whole genome shotgun (WGS) entry which is preliminary data.</text>
</comment>
<dbReference type="HAMAP" id="MF_00910">
    <property type="entry name" value="FtsL"/>
    <property type="match status" value="1"/>
</dbReference>
<feature type="compositionally biased region" description="Polar residues" evidence="9">
    <location>
        <begin position="1"/>
        <end position="12"/>
    </location>
</feature>
<keyword evidence="11" id="KW-1185">Reference proteome</keyword>
<keyword evidence="3 7" id="KW-0812">Transmembrane</keyword>
<dbReference type="Proteomes" id="UP000278746">
    <property type="component" value="Unassembled WGS sequence"/>
</dbReference>
<evidence type="ECO:0000256" key="1">
    <source>
        <dbReference type="ARBA" id="ARBA00022475"/>
    </source>
</evidence>
<keyword evidence="1 7" id="KW-1003">Cell membrane</keyword>
<dbReference type="AlphaFoldDB" id="A0A3M7TW38"/>
<reference evidence="10 11" key="1">
    <citation type="submission" date="2018-10" db="EMBL/GenBank/DDBJ databases">
        <title>Bacillus Keqinensis sp. nov., a moderately halophilic bacterium isolated from a saline-alkaline lake.</title>
        <authorList>
            <person name="Wang H."/>
        </authorList>
    </citation>
    <scope>NUCLEOTIDE SEQUENCE [LARGE SCALE GENOMIC DNA]</scope>
    <source>
        <strain evidence="10 11">KQ-3</strain>
    </source>
</reference>
<feature type="transmembrane region" description="Helical" evidence="7">
    <location>
        <begin position="37"/>
        <end position="63"/>
    </location>
</feature>
<dbReference type="InterPro" id="IPR011922">
    <property type="entry name" value="Cell_div_FtsL"/>
</dbReference>
<protein>
    <recommendedName>
        <fullName evidence="7 8">Cell division protein FtsL</fullName>
    </recommendedName>
</protein>
<feature type="region of interest" description="Disordered" evidence="9">
    <location>
        <begin position="1"/>
        <end position="24"/>
    </location>
</feature>
<comment type="subcellular location">
    <subcellularLocation>
        <location evidence="7">Cell membrane</location>
        <topology evidence="7">Single-pass type II membrane protein</topology>
    </subcellularLocation>
    <text evidence="7">Localizes to the division septum where it forms a ring structure.</text>
</comment>
<comment type="function">
    <text evidence="7">Essential cell division protein.</text>
</comment>
<evidence type="ECO:0000256" key="2">
    <source>
        <dbReference type="ARBA" id="ARBA00022618"/>
    </source>
</evidence>
<evidence type="ECO:0000256" key="7">
    <source>
        <dbReference type="HAMAP-Rule" id="MF_00910"/>
    </source>
</evidence>
<accession>A0A3M7TW38</accession>
<dbReference type="InterPro" id="IPR007060">
    <property type="entry name" value="FtsL/DivIC"/>
</dbReference>
<keyword evidence="6 7" id="KW-0131">Cell cycle</keyword>
<evidence type="ECO:0000256" key="9">
    <source>
        <dbReference type="SAM" id="MobiDB-lite"/>
    </source>
</evidence>
<evidence type="ECO:0000313" key="11">
    <source>
        <dbReference type="Proteomes" id="UP000278746"/>
    </source>
</evidence>
<evidence type="ECO:0000256" key="6">
    <source>
        <dbReference type="ARBA" id="ARBA00023306"/>
    </source>
</evidence>
<organism evidence="10 11">
    <name type="scientific">Alteribacter keqinensis</name>
    <dbReference type="NCBI Taxonomy" id="2483800"/>
    <lineage>
        <taxon>Bacteria</taxon>
        <taxon>Bacillati</taxon>
        <taxon>Bacillota</taxon>
        <taxon>Bacilli</taxon>
        <taxon>Bacillales</taxon>
        <taxon>Bacillaceae</taxon>
        <taxon>Alteribacter</taxon>
    </lineage>
</organism>
<keyword evidence="4 7" id="KW-1133">Transmembrane helix</keyword>
<evidence type="ECO:0000256" key="5">
    <source>
        <dbReference type="ARBA" id="ARBA00023136"/>
    </source>
</evidence>
<name>A0A3M7TW38_9BACI</name>
<evidence type="ECO:0000256" key="4">
    <source>
        <dbReference type="ARBA" id="ARBA00022989"/>
    </source>
</evidence>
<gene>
    <name evidence="7 10" type="primary">ftsL</name>
    <name evidence="10" type="ORF">EBO34_07095</name>
</gene>
<keyword evidence="5 7" id="KW-0472">Membrane</keyword>
<evidence type="ECO:0000256" key="8">
    <source>
        <dbReference type="NCBIfam" id="TIGR02209"/>
    </source>
</evidence>
<dbReference type="GO" id="GO:0005886">
    <property type="term" value="C:plasma membrane"/>
    <property type="evidence" value="ECO:0007669"/>
    <property type="project" value="UniProtKB-SubCell"/>
</dbReference>
<dbReference type="OrthoDB" id="2989137at2"/>
<dbReference type="GO" id="GO:0043093">
    <property type="term" value="P:FtsZ-dependent cytokinesis"/>
    <property type="evidence" value="ECO:0007669"/>
    <property type="project" value="UniProtKB-UniRule"/>
</dbReference>
<dbReference type="EMBL" id="RHIB01000001">
    <property type="protein sequence ID" value="RNA69693.1"/>
    <property type="molecule type" value="Genomic_DNA"/>
</dbReference>